<sequence>MKDKNNKNKKEKKILPQIKLKYFTIPQNGQDNFICFQCKKRSTKIGSGNVRVSPPEIRCENCAIKNYAVEEGLDSFSVAASRRRRIFDISYLFQEMVIDRILKEEDKTYKNLSGEEYERAIEIASEMWNDNRVISKEEKWYIEETPSQKEIEEVFNEILDGISLHRVEVLK</sequence>
<comment type="caution">
    <text evidence="1">The sequence shown here is derived from an EMBL/GenBank/DDBJ whole genome shotgun (WGS) entry which is preliminary data.</text>
</comment>
<dbReference type="AlphaFoldDB" id="A0A0G0QSC4"/>
<protein>
    <submittedName>
        <fullName evidence="1">Uncharacterized protein</fullName>
    </submittedName>
</protein>
<dbReference type="EMBL" id="LBYC01000008">
    <property type="protein sequence ID" value="KKR43073.1"/>
    <property type="molecule type" value="Genomic_DNA"/>
</dbReference>
<dbReference type="Proteomes" id="UP000034301">
    <property type="component" value="Unassembled WGS sequence"/>
</dbReference>
<reference evidence="1 2" key="1">
    <citation type="journal article" date="2015" name="Nature">
        <title>rRNA introns, odd ribosomes, and small enigmatic genomes across a large radiation of phyla.</title>
        <authorList>
            <person name="Brown C.T."/>
            <person name="Hug L.A."/>
            <person name="Thomas B.C."/>
            <person name="Sharon I."/>
            <person name="Castelle C.J."/>
            <person name="Singh A."/>
            <person name="Wilkins M.J."/>
            <person name="Williams K.H."/>
            <person name="Banfield J.F."/>
        </authorList>
    </citation>
    <scope>NUCLEOTIDE SEQUENCE [LARGE SCALE GENOMIC DNA]</scope>
</reference>
<organism evidence="1 2">
    <name type="scientific">Candidatus Nomurabacteria bacterium GW2011_GWF2_40_12</name>
    <dbReference type="NCBI Taxonomy" id="1618776"/>
    <lineage>
        <taxon>Bacteria</taxon>
        <taxon>Candidatus Nomuraibacteriota</taxon>
    </lineage>
</organism>
<accession>A0A0G0QSC4</accession>
<gene>
    <name evidence="1" type="ORF">UT78_C0008G0005</name>
</gene>
<evidence type="ECO:0000313" key="1">
    <source>
        <dbReference type="EMBL" id="KKR43073.1"/>
    </source>
</evidence>
<proteinExistence type="predicted"/>
<name>A0A0G0QSC4_9BACT</name>
<evidence type="ECO:0000313" key="2">
    <source>
        <dbReference type="Proteomes" id="UP000034301"/>
    </source>
</evidence>